<reference evidence="7 8" key="1">
    <citation type="submission" date="2014-02" db="EMBL/GenBank/DDBJ databases">
        <title>Single nucleus genome sequencing reveals high similarity among nuclei of an endomycorrhizal fungus.</title>
        <authorList>
            <person name="Lin K."/>
            <person name="Geurts R."/>
            <person name="Zhang Z."/>
            <person name="Limpens E."/>
            <person name="Saunders D.G."/>
            <person name="Mu D."/>
            <person name="Pang E."/>
            <person name="Cao H."/>
            <person name="Cha H."/>
            <person name="Lin T."/>
            <person name="Zhou Q."/>
            <person name="Shang Y."/>
            <person name="Li Y."/>
            <person name="Ivanov S."/>
            <person name="Sharma T."/>
            <person name="Velzen R.V."/>
            <person name="Ruijter N.D."/>
            <person name="Aanen D.K."/>
            <person name="Win J."/>
            <person name="Kamoun S."/>
            <person name="Bisseling T."/>
            <person name="Huang S."/>
        </authorList>
    </citation>
    <scope>NUCLEOTIDE SEQUENCE [LARGE SCALE GENOMIC DNA]</scope>
    <source>
        <strain evidence="8">DAOM197198w</strain>
    </source>
</reference>
<dbReference type="HOGENOM" id="CLU_000288_7_12_1"/>
<dbReference type="AlphaFoldDB" id="A0A015LX77"/>
<dbReference type="PANTHER" id="PTHR44329:SF288">
    <property type="entry name" value="MITOGEN-ACTIVATED PROTEIN KINASE KINASE KINASE 20"/>
    <property type="match status" value="1"/>
</dbReference>
<dbReference type="InterPro" id="IPR000719">
    <property type="entry name" value="Prot_kinase_dom"/>
</dbReference>
<evidence type="ECO:0000256" key="2">
    <source>
        <dbReference type="ARBA" id="ARBA00022741"/>
    </source>
</evidence>
<dbReference type="PROSITE" id="PS00107">
    <property type="entry name" value="PROTEIN_KINASE_ATP"/>
    <property type="match status" value="1"/>
</dbReference>
<keyword evidence="4 5" id="KW-0067">ATP-binding</keyword>
<evidence type="ECO:0000313" key="7">
    <source>
        <dbReference type="EMBL" id="EXX77291.1"/>
    </source>
</evidence>
<dbReference type="PRINTS" id="PR00109">
    <property type="entry name" value="TYRKINASE"/>
</dbReference>
<keyword evidence="8" id="KW-1185">Reference proteome</keyword>
<evidence type="ECO:0000259" key="6">
    <source>
        <dbReference type="PROSITE" id="PS50011"/>
    </source>
</evidence>
<protein>
    <submittedName>
        <fullName evidence="7">Polo kinase CDC5</fullName>
    </submittedName>
</protein>
<feature type="domain" description="Protein kinase" evidence="6">
    <location>
        <begin position="37"/>
        <end position="303"/>
    </location>
</feature>
<dbReference type="InterPro" id="IPR001245">
    <property type="entry name" value="Ser-Thr/Tyr_kinase_cat_dom"/>
</dbReference>
<comment type="caution">
    <text evidence="7">The sequence shown here is derived from an EMBL/GenBank/DDBJ whole genome shotgun (WGS) entry which is preliminary data.</text>
</comment>
<dbReference type="PANTHER" id="PTHR44329">
    <property type="entry name" value="SERINE/THREONINE-PROTEIN KINASE TNNI3K-RELATED"/>
    <property type="match status" value="1"/>
</dbReference>
<organism evidence="7 8">
    <name type="scientific">Rhizophagus irregularis (strain DAOM 197198w)</name>
    <name type="common">Glomus intraradices</name>
    <dbReference type="NCBI Taxonomy" id="1432141"/>
    <lineage>
        <taxon>Eukaryota</taxon>
        <taxon>Fungi</taxon>
        <taxon>Fungi incertae sedis</taxon>
        <taxon>Mucoromycota</taxon>
        <taxon>Glomeromycotina</taxon>
        <taxon>Glomeromycetes</taxon>
        <taxon>Glomerales</taxon>
        <taxon>Glomeraceae</taxon>
        <taxon>Rhizophagus</taxon>
    </lineage>
</organism>
<evidence type="ECO:0000256" key="4">
    <source>
        <dbReference type="ARBA" id="ARBA00022840"/>
    </source>
</evidence>
<keyword evidence="1" id="KW-0808">Transferase</keyword>
<dbReference type="GO" id="GO:0005524">
    <property type="term" value="F:ATP binding"/>
    <property type="evidence" value="ECO:0007669"/>
    <property type="project" value="UniProtKB-UniRule"/>
</dbReference>
<name>A0A015LX77_RHIIW</name>
<evidence type="ECO:0000313" key="8">
    <source>
        <dbReference type="Proteomes" id="UP000022910"/>
    </source>
</evidence>
<dbReference type="Pfam" id="PF08238">
    <property type="entry name" value="Sel1"/>
    <property type="match status" value="6"/>
</dbReference>
<dbReference type="Gene3D" id="1.25.40.10">
    <property type="entry name" value="Tetratricopeptide repeat domain"/>
    <property type="match status" value="1"/>
</dbReference>
<dbReference type="InterPro" id="IPR011009">
    <property type="entry name" value="Kinase-like_dom_sf"/>
</dbReference>
<dbReference type="GO" id="GO:0004674">
    <property type="term" value="F:protein serine/threonine kinase activity"/>
    <property type="evidence" value="ECO:0007669"/>
    <property type="project" value="TreeGrafter"/>
</dbReference>
<evidence type="ECO:0000256" key="5">
    <source>
        <dbReference type="PROSITE-ProRule" id="PRU10141"/>
    </source>
</evidence>
<dbReference type="OrthoDB" id="4062651at2759"/>
<keyword evidence="2 5" id="KW-0547">Nucleotide-binding</keyword>
<dbReference type="EMBL" id="JEMT01011572">
    <property type="protein sequence ID" value="EXX77291.1"/>
    <property type="molecule type" value="Genomic_DNA"/>
</dbReference>
<dbReference type="SUPFAM" id="SSF56112">
    <property type="entry name" value="Protein kinase-like (PK-like)"/>
    <property type="match status" value="1"/>
</dbReference>
<evidence type="ECO:0000256" key="3">
    <source>
        <dbReference type="ARBA" id="ARBA00022777"/>
    </source>
</evidence>
<proteinExistence type="predicted"/>
<dbReference type="PROSITE" id="PS50011">
    <property type="entry name" value="PROTEIN_KINASE_DOM"/>
    <property type="match status" value="1"/>
</dbReference>
<feature type="binding site" evidence="5">
    <location>
        <position position="64"/>
    </location>
    <ligand>
        <name>ATP</name>
        <dbReference type="ChEBI" id="CHEBI:30616"/>
    </ligand>
</feature>
<dbReference type="InterPro" id="IPR011990">
    <property type="entry name" value="TPR-like_helical_dom_sf"/>
</dbReference>
<dbReference type="Gene3D" id="1.10.510.10">
    <property type="entry name" value="Transferase(Phosphotransferase) domain 1"/>
    <property type="match status" value="1"/>
</dbReference>
<keyword evidence="3 7" id="KW-0418">Kinase</keyword>
<accession>A0A015LX77</accession>
<sequence length="667" mass="76127">MPGETEIQDSEDAKKWIDWIEEAIVKEYFRYYEYKNFSNIKSIGQGGFGKIFRANWNNQCLVLKSFIDLSEATIKEVVHELKLHRDVQHHPNIISFCGITKSESDDESHLKKYMLVMEFADGGSLRSYLKNYFTYLTWDDKYGLAYQLVGAVSFLHNEGIVHRDLHSGNVLINQKTIKLADFGLSKRIEASSKCQTNFFGVIPYIDPKKLKFVKGEEIYTLNEKSDVYSIGVLLWEISSGKPPFYVEGEQYDVALALQIVQGQREHIVPGTPEAYVKIYTDCWNDEPEERPTASKVLERLKAVNLNLIVSEDYQVDQVNSNNSSKNISKNISDAFSSRHGKLSDFINNFDLISTNADIDLLVLTSKNVIPKDKDLKTVVDGIAQFIFKITNEGREPTLRKIHILEYFNSHSINLKEIYDWLIENQNITNSIFLLGYFNCFGIGIDQNHEKAFQYFKNPLIENFDLTPYYIGLCYLHEYGTKQNDKLAFENFEKSAKTNCAAGQINMGFCYYTGRGVKKDLKMAVNWYEQAVNNGNIMAKYNLGLLYLNGNGTDKDHKKAFDLFGQSAEGEYSGGITLLGYCYDFGIGTDIDKNKAFELYSIAANLGTSMAQCNLARLYERGEGTTEDKNEAIEWYKKAAEQGDQSAQNKLKKLLKIKNRRADACKIN</sequence>
<dbReference type="Proteomes" id="UP000022910">
    <property type="component" value="Unassembled WGS sequence"/>
</dbReference>
<dbReference type="SUPFAM" id="SSF81901">
    <property type="entry name" value="HCP-like"/>
    <property type="match status" value="2"/>
</dbReference>
<gene>
    <name evidence="7" type="ORF">RirG_025130</name>
</gene>
<dbReference type="InterPro" id="IPR051681">
    <property type="entry name" value="Ser/Thr_Kinases-Pseudokinases"/>
</dbReference>
<evidence type="ECO:0000256" key="1">
    <source>
        <dbReference type="ARBA" id="ARBA00022679"/>
    </source>
</evidence>
<dbReference type="SMART" id="SM00671">
    <property type="entry name" value="SEL1"/>
    <property type="match status" value="6"/>
</dbReference>
<dbReference type="InterPro" id="IPR006597">
    <property type="entry name" value="Sel1-like"/>
</dbReference>
<dbReference type="InterPro" id="IPR017441">
    <property type="entry name" value="Protein_kinase_ATP_BS"/>
</dbReference>
<dbReference type="Pfam" id="PF07714">
    <property type="entry name" value="PK_Tyr_Ser-Thr"/>
    <property type="match status" value="1"/>
</dbReference>